<comment type="similarity">
    <text evidence="1">Belongs to the TolB family.</text>
</comment>
<dbReference type="InterPro" id="IPR011042">
    <property type="entry name" value="6-blade_b-propeller_TolB-like"/>
</dbReference>
<feature type="chain" id="PRO_5045136096" evidence="3">
    <location>
        <begin position="28"/>
        <end position="400"/>
    </location>
</feature>
<feature type="region of interest" description="Disordered" evidence="2">
    <location>
        <begin position="235"/>
        <end position="255"/>
    </location>
</feature>
<evidence type="ECO:0000313" key="5">
    <source>
        <dbReference type="Proteomes" id="UP001271723"/>
    </source>
</evidence>
<dbReference type="Gene3D" id="2.120.10.30">
    <property type="entry name" value="TolB, C-terminal domain"/>
    <property type="match status" value="1"/>
</dbReference>
<accession>A0ABU4LD27</accession>
<keyword evidence="5" id="KW-1185">Reference proteome</keyword>
<name>A0ABU4LD27_9ACTN</name>
<proteinExistence type="inferred from homology"/>
<sequence length="400" mass="42322">MYASTRIALGAAFVAVAVALTGLPAGAAPTARAAAPHTEPISVTPGGKAGGGDSGHAVISRDGRYTAFSSTATDLVPGKPGGVFVRDLRTGKLERVAAGLAPSISADGRYVAVGSTFRLHDRRTGRTERLDTGLPKGFTPSGEISLGADARHAVYVASSEEEGYVVFLRDRAKGTTERISHPKPTWETRNAFAPTVSDDGNRVVYQYTYAGGPRGDDWGDIWMLDRATGKRTLIDRSYDGSPTERESLEPSISGDGRTVVFESRDTHLVPGDDDGSWNVFAHTVATGKNRRLHATHGGPHAAHTRNPAVGADGRFVTFTSWVEEAGSQDGAEYPVYLRDLKKGTTVLLTPDTTGGTATAYVEPGMIADGAARIAFESQDPSLVPGGDTNDARDVFVRHTR</sequence>
<reference evidence="4 5" key="1">
    <citation type="journal article" date="2023" name="Microb. Genom.">
        <title>Mesoterricola silvestris gen. nov., sp. nov., Mesoterricola sediminis sp. nov., Geothrix oryzae sp. nov., Geothrix edaphica sp. nov., Geothrix rubra sp. nov., and Geothrix limicola sp. nov., six novel members of Acidobacteriota isolated from soils.</title>
        <authorList>
            <person name="Weisberg A.J."/>
            <person name="Pearce E."/>
            <person name="Kramer C.G."/>
            <person name="Chang J.H."/>
            <person name="Clarke C.R."/>
        </authorList>
    </citation>
    <scope>NUCLEOTIDE SEQUENCE [LARGE SCALE GENOMIC DNA]</scope>
    <source>
        <strain evidence="4 5">NRRL_B-2795</strain>
    </source>
</reference>
<feature type="compositionally biased region" description="Basic and acidic residues" evidence="2">
    <location>
        <begin position="235"/>
        <end position="248"/>
    </location>
</feature>
<dbReference type="Proteomes" id="UP001271723">
    <property type="component" value="Unassembled WGS sequence"/>
</dbReference>
<feature type="signal peptide" evidence="3">
    <location>
        <begin position="1"/>
        <end position="27"/>
    </location>
</feature>
<organism evidence="4 5">
    <name type="scientific">Streptomyces griseiscabiei</name>
    <dbReference type="NCBI Taxonomy" id="2993540"/>
    <lineage>
        <taxon>Bacteria</taxon>
        <taxon>Bacillati</taxon>
        <taxon>Actinomycetota</taxon>
        <taxon>Actinomycetes</taxon>
        <taxon>Kitasatosporales</taxon>
        <taxon>Streptomycetaceae</taxon>
        <taxon>Streptomyces</taxon>
    </lineage>
</organism>
<dbReference type="RefSeq" id="WP_086764766.1">
    <property type="nucleotide sequence ID" value="NZ_JAGJBZ010000002.1"/>
</dbReference>
<evidence type="ECO:0000256" key="1">
    <source>
        <dbReference type="ARBA" id="ARBA00009820"/>
    </source>
</evidence>
<dbReference type="PANTHER" id="PTHR36842">
    <property type="entry name" value="PROTEIN TOLB HOMOLOG"/>
    <property type="match status" value="1"/>
</dbReference>
<keyword evidence="3" id="KW-0732">Signal</keyword>
<feature type="region of interest" description="Disordered" evidence="2">
    <location>
        <begin position="31"/>
        <end position="56"/>
    </location>
</feature>
<evidence type="ECO:0000256" key="3">
    <source>
        <dbReference type="SAM" id="SignalP"/>
    </source>
</evidence>
<evidence type="ECO:0000313" key="4">
    <source>
        <dbReference type="EMBL" id="MDX2912923.1"/>
    </source>
</evidence>
<dbReference type="InterPro" id="IPR011659">
    <property type="entry name" value="WD40"/>
</dbReference>
<dbReference type="Pfam" id="PF07676">
    <property type="entry name" value="PD40"/>
    <property type="match status" value="2"/>
</dbReference>
<gene>
    <name evidence="4" type="ORF">PV517_30150</name>
</gene>
<dbReference type="SUPFAM" id="SSF82171">
    <property type="entry name" value="DPP6 N-terminal domain-like"/>
    <property type="match status" value="1"/>
</dbReference>
<dbReference type="EMBL" id="JARAVY010000013">
    <property type="protein sequence ID" value="MDX2912923.1"/>
    <property type="molecule type" value="Genomic_DNA"/>
</dbReference>
<evidence type="ECO:0000256" key="2">
    <source>
        <dbReference type="SAM" id="MobiDB-lite"/>
    </source>
</evidence>
<comment type="caution">
    <text evidence="4">The sequence shown here is derived from an EMBL/GenBank/DDBJ whole genome shotgun (WGS) entry which is preliminary data.</text>
</comment>
<protein>
    <submittedName>
        <fullName evidence="4">PD40 domain-containing protein</fullName>
    </submittedName>
</protein>